<evidence type="ECO:0000313" key="2">
    <source>
        <dbReference type="Proteomes" id="UP001500393"/>
    </source>
</evidence>
<protein>
    <submittedName>
        <fullName evidence="1">Uncharacterized protein</fullName>
    </submittedName>
</protein>
<accession>A0ABN2E7B6</accession>
<dbReference type="Proteomes" id="UP001500393">
    <property type="component" value="Unassembled WGS sequence"/>
</dbReference>
<dbReference type="EMBL" id="BAAAOS010000048">
    <property type="protein sequence ID" value="GAA1598733.1"/>
    <property type="molecule type" value="Genomic_DNA"/>
</dbReference>
<comment type="caution">
    <text evidence="1">The sequence shown here is derived from an EMBL/GenBank/DDBJ whole genome shotgun (WGS) entry which is preliminary data.</text>
</comment>
<keyword evidence="2" id="KW-1185">Reference proteome</keyword>
<proteinExistence type="predicted"/>
<sequence>MVCNQALPIAPAPTWINRSFVNSDIVVLVSVLIRRPTARLSIGTETLWQPREQFLTFFA</sequence>
<reference evidence="1 2" key="1">
    <citation type="journal article" date="2019" name="Int. J. Syst. Evol. Microbiol.">
        <title>The Global Catalogue of Microorganisms (GCM) 10K type strain sequencing project: providing services to taxonomists for standard genome sequencing and annotation.</title>
        <authorList>
            <consortium name="The Broad Institute Genomics Platform"/>
            <consortium name="The Broad Institute Genome Sequencing Center for Infectious Disease"/>
            <person name="Wu L."/>
            <person name="Ma J."/>
        </authorList>
    </citation>
    <scope>NUCLEOTIDE SEQUENCE [LARGE SCALE GENOMIC DNA]</scope>
    <source>
        <strain evidence="1 2">JCM 14969</strain>
    </source>
</reference>
<organism evidence="1 2">
    <name type="scientific">Kribbella sancticallisti</name>
    <dbReference type="NCBI Taxonomy" id="460087"/>
    <lineage>
        <taxon>Bacteria</taxon>
        <taxon>Bacillati</taxon>
        <taxon>Actinomycetota</taxon>
        <taxon>Actinomycetes</taxon>
        <taxon>Propionibacteriales</taxon>
        <taxon>Kribbellaceae</taxon>
        <taxon>Kribbella</taxon>
    </lineage>
</organism>
<evidence type="ECO:0000313" key="1">
    <source>
        <dbReference type="EMBL" id="GAA1598733.1"/>
    </source>
</evidence>
<name>A0ABN2E7B6_9ACTN</name>
<gene>
    <name evidence="1" type="ORF">GCM10009789_60890</name>
</gene>